<accession>A0AA95EVR3</accession>
<name>A0AA95EVR3_9BACL</name>
<dbReference type="Pfam" id="PF13200">
    <property type="entry name" value="DUF4015"/>
    <property type="match status" value="1"/>
</dbReference>
<dbReference type="EMBL" id="CP119317">
    <property type="protein sequence ID" value="WEK54313.1"/>
    <property type="molecule type" value="Genomic_DNA"/>
</dbReference>
<reference evidence="4" key="1">
    <citation type="submission" date="2023-03" db="EMBL/GenBank/DDBJ databases">
        <title>Andean soil-derived lignocellulolytic bacterial consortium as a source of novel taxa and putative plastic-active enzymes.</title>
        <authorList>
            <person name="Diaz-Garcia L."/>
            <person name="Chuvochina M."/>
            <person name="Feuerriegel G."/>
            <person name="Bunk B."/>
            <person name="Sproer C."/>
            <person name="Streit W.R."/>
            <person name="Rodriguez L.M."/>
            <person name="Overmann J."/>
            <person name="Jimenez D.J."/>
        </authorList>
    </citation>
    <scope>NUCLEOTIDE SEQUENCE</scope>
    <source>
        <strain evidence="4">MAG 2441</strain>
    </source>
</reference>
<dbReference type="Proteomes" id="UP001178662">
    <property type="component" value="Chromosome"/>
</dbReference>
<feature type="compositionally biased region" description="Low complexity" evidence="1">
    <location>
        <begin position="83"/>
        <end position="99"/>
    </location>
</feature>
<evidence type="ECO:0000256" key="2">
    <source>
        <dbReference type="SAM" id="SignalP"/>
    </source>
</evidence>
<gene>
    <name evidence="4" type="ORF">P0Y55_17520</name>
</gene>
<sequence>MRSDLRRLVAYALKQLILTCSAMSMVLALCACSSGTSKGAPIHQPYNKRNHSSTQQNTKSLYTTKDIDTPNKQKLVSNQKSIPSNNPSNKTLPLNSSSLNLNKPKQPVRGIYVSSYVALSKRMDELIELVDQTELNAMVIDINSGPELFTLPASGDVNAVHFASTKLSKRFQQLIQKLKQHNIYLIARIITFKNPALVNLKPEWALKQKNGDLWRDSSDATWINPYIEQSWVYPQALMVGVANLGFDEVQFDYVRFPENGSKVDKEVSYANKRGWSKSEVISQFLRQSSIKAHHAGIRSSADVFGLVGSSEDDMGIGQKWNELANQVDVLSPMIYPSHYAKGIWSITNPDMMPSKIITEALKDVTNKNEGLSKQQITTANVRPWLQAFTASWLHPHMNYQSAQIREQILAARNAGYNSYLLWNPSSRYPKFTVNS</sequence>
<keyword evidence="4" id="KW-0378">Hydrolase</keyword>
<organism evidence="4 5">
    <name type="scientific">Candidatus Cohnella colombiensis</name>
    <dbReference type="NCBI Taxonomy" id="3121368"/>
    <lineage>
        <taxon>Bacteria</taxon>
        <taxon>Bacillati</taxon>
        <taxon>Bacillota</taxon>
        <taxon>Bacilli</taxon>
        <taxon>Bacillales</taxon>
        <taxon>Paenibacillaceae</taxon>
        <taxon>Cohnella</taxon>
    </lineage>
</organism>
<proteinExistence type="predicted"/>
<feature type="chain" id="PRO_5041647386" evidence="2">
    <location>
        <begin position="40"/>
        <end position="435"/>
    </location>
</feature>
<feature type="compositionally biased region" description="Polar residues" evidence="1">
    <location>
        <begin position="52"/>
        <end position="63"/>
    </location>
</feature>
<evidence type="ECO:0000259" key="3">
    <source>
        <dbReference type="Pfam" id="PF13200"/>
    </source>
</evidence>
<feature type="signal peptide" evidence="2">
    <location>
        <begin position="1"/>
        <end position="39"/>
    </location>
</feature>
<feature type="domain" description="DUF4015" evidence="3">
    <location>
        <begin position="110"/>
        <end position="428"/>
    </location>
</feature>
<evidence type="ECO:0000313" key="4">
    <source>
        <dbReference type="EMBL" id="WEK54313.1"/>
    </source>
</evidence>
<feature type="compositionally biased region" description="Polar residues" evidence="1">
    <location>
        <begin position="72"/>
        <end position="82"/>
    </location>
</feature>
<dbReference type="PROSITE" id="PS51257">
    <property type="entry name" value="PROKAR_LIPOPROTEIN"/>
    <property type="match status" value="1"/>
</dbReference>
<keyword evidence="2" id="KW-0732">Signal</keyword>
<evidence type="ECO:0000313" key="5">
    <source>
        <dbReference type="Proteomes" id="UP001178662"/>
    </source>
</evidence>
<evidence type="ECO:0000256" key="1">
    <source>
        <dbReference type="SAM" id="MobiDB-lite"/>
    </source>
</evidence>
<dbReference type="GO" id="GO:0016787">
    <property type="term" value="F:hydrolase activity"/>
    <property type="evidence" value="ECO:0007669"/>
    <property type="project" value="UniProtKB-KW"/>
</dbReference>
<feature type="region of interest" description="Disordered" evidence="1">
    <location>
        <begin position="43"/>
        <end position="99"/>
    </location>
</feature>
<dbReference type="AlphaFoldDB" id="A0AA95EVR3"/>
<keyword evidence="5" id="KW-1185">Reference proteome</keyword>
<protein>
    <submittedName>
        <fullName evidence="4">Glycoside hydrolase</fullName>
    </submittedName>
</protein>
<dbReference type="InterPro" id="IPR025275">
    <property type="entry name" value="DUF4015"/>
</dbReference>
<dbReference type="Gene3D" id="3.20.20.80">
    <property type="entry name" value="Glycosidases"/>
    <property type="match status" value="1"/>
</dbReference>